<dbReference type="InterPro" id="IPR042099">
    <property type="entry name" value="ANL_N_sf"/>
</dbReference>
<dbReference type="InterPro" id="IPR020845">
    <property type="entry name" value="AMP-binding_CS"/>
</dbReference>
<evidence type="ECO:0000313" key="3">
    <source>
        <dbReference type="Proteomes" id="UP000249794"/>
    </source>
</evidence>
<accession>A0A2W4XUU2</accession>
<dbReference type="AlphaFoldDB" id="A0A2W4XUU2"/>
<evidence type="ECO:0000313" key="2">
    <source>
        <dbReference type="EMBL" id="PZO61343.1"/>
    </source>
</evidence>
<proteinExistence type="predicted"/>
<dbReference type="Proteomes" id="UP000249794">
    <property type="component" value="Unassembled WGS sequence"/>
</dbReference>
<dbReference type="EMBL" id="QBMP01000001">
    <property type="protein sequence ID" value="PZO61343.1"/>
    <property type="molecule type" value="Genomic_DNA"/>
</dbReference>
<dbReference type="PANTHER" id="PTHR43813:SF1">
    <property type="entry name" value="ACYL-ACTIVATING ENZYME 16, CHLOROPLASTIC-RELATED"/>
    <property type="match status" value="1"/>
</dbReference>
<dbReference type="InterPro" id="IPR000873">
    <property type="entry name" value="AMP-dep_synth/lig_dom"/>
</dbReference>
<dbReference type="InterPro" id="IPR052987">
    <property type="entry name" value="Chloroplast_AMP-bd_Enzymes"/>
</dbReference>
<reference evidence="2 3" key="2">
    <citation type="submission" date="2018-06" db="EMBL/GenBank/DDBJ databases">
        <title>Metagenomic assembly of (sub)arctic Cyanobacteria and their associated microbiome from non-axenic cultures.</title>
        <authorList>
            <person name="Baurain D."/>
        </authorList>
    </citation>
    <scope>NUCLEOTIDE SEQUENCE [LARGE SCALE GENOMIC DNA]</scope>
    <source>
        <strain evidence="2">ULC027bin1</strain>
    </source>
</reference>
<name>A0A2W4XUU2_9CYAN</name>
<dbReference type="PROSITE" id="PS00455">
    <property type="entry name" value="AMP_BINDING"/>
    <property type="match status" value="1"/>
</dbReference>
<organism evidence="2 3">
    <name type="scientific">Phormidesmis priestleyi</name>
    <dbReference type="NCBI Taxonomy" id="268141"/>
    <lineage>
        <taxon>Bacteria</taxon>
        <taxon>Bacillati</taxon>
        <taxon>Cyanobacteriota</taxon>
        <taxon>Cyanophyceae</taxon>
        <taxon>Leptolyngbyales</taxon>
        <taxon>Leptolyngbyaceae</taxon>
        <taxon>Phormidesmis</taxon>
    </lineage>
</organism>
<sequence length="645" mass="70977">MTALHTEEKNNWAQAINYSQVAAIPEVWPIVAKKYGNSLALRDPHTNPETRYTYAELAADIRQFAIGLQSLGVQPNDTIALFSENRPRWLVADQGIMTTGAVDAVRGANAETSELIFILNNSDSTGLVVQDVTTLQKLSEALAAGVGQLERALRFVILLTDEAVDPEAAKSLGTDVPLLNFAELMALGKASERPFTPVDYGRDRTATLIYTSGTSGLPKGVMLSHDNLFSQISGASAVVNVGPAETVMSILPIWHAYERSFEYFVLSQGVTQIYTNIRYVKKDLKDYSPQYMVAVPRLWESIYEGVQKQFREQPESKQKLVNFFLTRSREYIVSKRTLAGLNLENLDSSPVQKLVAALKLVYLWPIHQIGDRVVYTKVRAAMGGKVDYLVSGGGSIADYLEDFYEIAGIEILGGYGLTETSPITHVRRPWRNLRGADGQAVPGAETAIVNLETRQPVPVGQPGLVLLRGPQIMQGYYKNPDATAKAIDADGWFDTGDLGQLTAQGDLIITGRVKDTIVLTNGENIEPTPIENACLRSPYIDQIMLVGQDQKALGALIVPNREALEGWAKGQPIDLKAEAVQNLFKQELKREVANRPGYRPDDRIGLFALLAEPFTVENGLLTQKLSLKRHVVSDRYQATIAALYA</sequence>
<evidence type="ECO:0000259" key="1">
    <source>
        <dbReference type="Pfam" id="PF00501"/>
    </source>
</evidence>
<keyword evidence="2" id="KW-0436">Ligase</keyword>
<dbReference type="Pfam" id="PF00501">
    <property type="entry name" value="AMP-binding"/>
    <property type="match status" value="1"/>
</dbReference>
<dbReference type="GO" id="GO:0008922">
    <property type="term" value="F:long-chain fatty acid [acyl-carrier-protein] ligase activity"/>
    <property type="evidence" value="ECO:0007669"/>
    <property type="project" value="TreeGrafter"/>
</dbReference>
<comment type="caution">
    <text evidence="2">The sequence shown here is derived from an EMBL/GenBank/DDBJ whole genome shotgun (WGS) entry which is preliminary data.</text>
</comment>
<gene>
    <name evidence="2" type="ORF">DCF15_00120</name>
</gene>
<dbReference type="Gene3D" id="3.40.50.12780">
    <property type="entry name" value="N-terminal domain of ligase-like"/>
    <property type="match status" value="2"/>
</dbReference>
<feature type="domain" description="AMP-dependent synthetase/ligase" evidence="1">
    <location>
        <begin position="32"/>
        <end position="477"/>
    </location>
</feature>
<reference evidence="3" key="1">
    <citation type="submission" date="2018-04" db="EMBL/GenBank/DDBJ databases">
        <authorList>
            <person name="Cornet L."/>
        </authorList>
    </citation>
    <scope>NUCLEOTIDE SEQUENCE [LARGE SCALE GENOMIC DNA]</scope>
</reference>
<dbReference type="SUPFAM" id="SSF56801">
    <property type="entry name" value="Acetyl-CoA synthetase-like"/>
    <property type="match status" value="1"/>
</dbReference>
<dbReference type="GO" id="GO:0030497">
    <property type="term" value="P:fatty acid elongation"/>
    <property type="evidence" value="ECO:0007669"/>
    <property type="project" value="TreeGrafter"/>
</dbReference>
<protein>
    <submittedName>
        <fullName evidence="2">Long-chain fatty acid--CoA ligase</fullName>
    </submittedName>
</protein>
<dbReference type="PANTHER" id="PTHR43813">
    <property type="entry name" value="ACYL-ACTIVATING ENZYME 16, CHLOROPLASTIC-RELATED"/>
    <property type="match status" value="1"/>
</dbReference>
<dbReference type="Pfam" id="PF23562">
    <property type="entry name" value="AMP-binding_C_3"/>
    <property type="match status" value="1"/>
</dbReference>